<feature type="active site" description="Schiff-base intermediate with substrate; via pyruvic acid; for decarboxylase activity" evidence="12">
    <location>
        <position position="251"/>
    </location>
</feature>
<evidence type="ECO:0000256" key="12">
    <source>
        <dbReference type="HAMAP-Rule" id="MF_00662"/>
    </source>
</evidence>
<name>A0ABS5Q0E8_9PSED</name>
<keyword evidence="5 12" id="KW-0443">Lipid metabolism</keyword>
<evidence type="ECO:0000256" key="6">
    <source>
        <dbReference type="ARBA" id="ARBA00023136"/>
    </source>
</evidence>
<evidence type="ECO:0000256" key="11">
    <source>
        <dbReference type="ARBA" id="ARBA00023317"/>
    </source>
</evidence>
<keyword evidence="7 12" id="KW-0865">Zymogen</keyword>
<evidence type="ECO:0000256" key="9">
    <source>
        <dbReference type="ARBA" id="ARBA00023239"/>
    </source>
</evidence>
<comment type="pathway">
    <text evidence="1">Lipid metabolism.</text>
</comment>
<dbReference type="PANTHER" id="PTHR10067:SF6">
    <property type="entry name" value="PHOSPHATIDYLSERINE DECARBOXYLASE PROENZYME, MITOCHONDRIAL"/>
    <property type="match status" value="1"/>
</dbReference>
<dbReference type="EMBL" id="JADPMV010000001">
    <property type="protein sequence ID" value="MBS7662230.1"/>
    <property type="molecule type" value="Genomic_DNA"/>
</dbReference>
<keyword evidence="4 12" id="KW-0210">Decarboxylase</keyword>
<keyword evidence="13" id="KW-0812">Transmembrane</keyword>
<feature type="transmembrane region" description="Helical" evidence="13">
    <location>
        <begin position="195"/>
        <end position="217"/>
    </location>
</feature>
<protein>
    <recommendedName>
        <fullName evidence="12">Phosphatidylserine decarboxylase proenzyme</fullName>
        <ecNumber evidence="12">4.1.1.65</ecNumber>
    </recommendedName>
    <component>
        <recommendedName>
            <fullName evidence="12">Phosphatidylserine decarboxylase alpha chain</fullName>
        </recommendedName>
    </component>
    <component>
        <recommendedName>
            <fullName evidence="12">Phosphatidylserine decarboxylase beta chain</fullName>
        </recommendedName>
    </component>
</protein>
<comment type="pathway">
    <text evidence="12">Phospholipid metabolism; phosphatidylethanolamine biosynthesis; phosphatidylethanolamine from CDP-diacylglycerol: step 2/2.</text>
</comment>
<feature type="site" description="Cleavage (non-hydrolytic); by autocatalysis" evidence="12">
    <location>
        <begin position="250"/>
        <end position="251"/>
    </location>
</feature>
<evidence type="ECO:0000256" key="8">
    <source>
        <dbReference type="ARBA" id="ARBA00023209"/>
    </source>
</evidence>
<sequence length="286" mass="31791">MKQRLFILSQYLLPHHLLSRLIGCAAECRLPWFKNRLIGWFIKRYQVDMSEAREPAESFEHFNAFFTRALKDGVRPLDDGPGAVLCPADGAVSQLGRIEHGRMFQAKGHSFSAVELLGGDAERASPFMGGEFATIYLSPKDYHRVHMPLAGTLREMVYVPGRLFSVNQTTAQNVPELFARNERVVCLFDTERGPMAVVLVGAMIVASIETVWAGLVTPPQRTLKRFRYDEAARAPITLAKGAELGRFKLGSTAIVLFGPDQVQWAEQLGADSQVQMGQRLGVSRDA</sequence>
<dbReference type="InterPro" id="IPR033177">
    <property type="entry name" value="PSD-B"/>
</dbReference>
<feature type="active site" description="Charge relay system; for autoendoproteolytic cleavage activity" evidence="12">
    <location>
        <position position="89"/>
    </location>
</feature>
<dbReference type="Pfam" id="PF02666">
    <property type="entry name" value="PS_Dcarbxylase"/>
    <property type="match status" value="1"/>
</dbReference>
<keyword evidence="11 12" id="KW-0670">Pyruvate</keyword>
<keyword evidence="3 12" id="KW-0444">Lipid biosynthesis</keyword>
<accession>A0ABS5Q0E8</accession>
<comment type="subunit">
    <text evidence="12">Heterodimer of a large membrane-associated beta subunit and a small pyruvoyl-containing alpha subunit.</text>
</comment>
<comment type="function">
    <text evidence="12">Catalyzes the formation of phosphatidylethanolamine (PtdEtn) from phosphatidylserine (PtdSer).</text>
</comment>
<dbReference type="NCBIfam" id="TIGR00163">
    <property type="entry name" value="PS_decarb"/>
    <property type="match status" value="1"/>
</dbReference>
<keyword evidence="8 12" id="KW-0594">Phospholipid biosynthesis</keyword>
<evidence type="ECO:0000313" key="15">
    <source>
        <dbReference type="Proteomes" id="UP001196601"/>
    </source>
</evidence>
<comment type="PTM">
    <text evidence="12">Is synthesized initially as an inactive proenzyme. Formation of the active enzyme involves a self-maturation process in which the active site pyruvoyl group is generated from an internal serine residue via an autocatalytic post-translational modification. Two non-identical subunits are generated from the proenzyme in this reaction, and the pyruvate is formed at the N-terminus of the alpha chain, which is derived from the carboxyl end of the proenzyme. The autoendoproteolytic cleavage occurs by a canonical serine protease mechanism, in which the side chain hydroxyl group of the serine supplies its oxygen atom to form the C-terminus of the beta chain, while the remainder of the serine residue undergoes an oxidative deamination to produce ammonia and the pyruvoyl prosthetic group on the alpha chain. During this reaction, the Ser that is part of the protease active site of the proenzyme becomes the pyruvoyl prosthetic group, which constitutes an essential element of the active site of the mature decarboxylase.</text>
</comment>
<evidence type="ECO:0000256" key="2">
    <source>
        <dbReference type="ARBA" id="ARBA00022475"/>
    </source>
</evidence>
<evidence type="ECO:0000256" key="5">
    <source>
        <dbReference type="ARBA" id="ARBA00023098"/>
    </source>
</evidence>
<organism evidence="14 15">
    <name type="scientific">Pseudomonas lalucatii</name>
    <dbReference type="NCBI Taxonomy" id="1424203"/>
    <lineage>
        <taxon>Bacteria</taxon>
        <taxon>Pseudomonadati</taxon>
        <taxon>Pseudomonadota</taxon>
        <taxon>Gammaproteobacteria</taxon>
        <taxon>Pseudomonadales</taxon>
        <taxon>Pseudomonadaceae</taxon>
        <taxon>Pseudomonas</taxon>
    </lineage>
</organism>
<keyword evidence="15" id="KW-1185">Reference proteome</keyword>
<keyword evidence="2 12" id="KW-1003">Cell membrane</keyword>
<feature type="modified residue" description="Pyruvic acid (Ser); by autocatalysis" evidence="12">
    <location>
        <position position="251"/>
    </location>
</feature>
<gene>
    <name evidence="12 14" type="primary">psd</name>
    <name evidence="14" type="ORF">I0D00_09805</name>
</gene>
<dbReference type="GO" id="GO:0004609">
    <property type="term" value="F:phosphatidylserine decarboxylase activity"/>
    <property type="evidence" value="ECO:0007669"/>
    <property type="project" value="UniProtKB-EC"/>
</dbReference>
<comment type="similarity">
    <text evidence="12">Belongs to the phosphatidylserine decarboxylase family. PSD-B subfamily. Prokaryotic type I sub-subfamily.</text>
</comment>
<comment type="subcellular location">
    <subcellularLocation>
        <location evidence="12">Cell membrane</location>
        <topology evidence="12">Peripheral membrane protein</topology>
    </subcellularLocation>
</comment>
<feature type="chain" id="PRO_5044927682" description="Phosphatidylserine decarboxylase alpha chain" evidence="12">
    <location>
        <begin position="251"/>
        <end position="286"/>
    </location>
</feature>
<proteinExistence type="inferred from homology"/>
<dbReference type="EC" id="4.1.1.65" evidence="12"/>
<evidence type="ECO:0000256" key="1">
    <source>
        <dbReference type="ARBA" id="ARBA00005189"/>
    </source>
</evidence>
<keyword evidence="10 12" id="KW-1208">Phospholipid metabolism</keyword>
<dbReference type="HAMAP" id="MF_00662">
    <property type="entry name" value="PS_decarb_PSD_B_type1"/>
    <property type="match status" value="1"/>
</dbReference>
<dbReference type="RefSeq" id="WP_213639533.1">
    <property type="nucleotide sequence ID" value="NZ_JADPMV010000001.1"/>
</dbReference>
<comment type="cofactor">
    <cofactor evidence="12">
        <name>pyruvate</name>
        <dbReference type="ChEBI" id="CHEBI:15361"/>
    </cofactor>
    <text evidence="12">Binds 1 pyruvoyl group covalently per subunit.</text>
</comment>
<feature type="active site" description="Charge relay system; for autoendoproteolytic cleavage activity" evidence="12">
    <location>
        <position position="251"/>
    </location>
</feature>
<dbReference type="Proteomes" id="UP001196601">
    <property type="component" value="Unassembled WGS sequence"/>
</dbReference>
<keyword evidence="6 12" id="KW-0472">Membrane</keyword>
<dbReference type="InterPro" id="IPR003817">
    <property type="entry name" value="PS_Dcarbxylase"/>
</dbReference>
<evidence type="ECO:0000256" key="13">
    <source>
        <dbReference type="SAM" id="Phobius"/>
    </source>
</evidence>
<evidence type="ECO:0000256" key="3">
    <source>
        <dbReference type="ARBA" id="ARBA00022516"/>
    </source>
</evidence>
<feature type="active site" description="Charge relay system; for autoendoproteolytic cleavage activity" evidence="12">
    <location>
        <position position="146"/>
    </location>
</feature>
<feature type="chain" id="PRO_5044927681" description="Phosphatidylserine decarboxylase beta chain" evidence="12">
    <location>
        <begin position="1"/>
        <end position="250"/>
    </location>
</feature>
<keyword evidence="13" id="KW-1133">Transmembrane helix</keyword>
<evidence type="ECO:0000256" key="10">
    <source>
        <dbReference type="ARBA" id="ARBA00023264"/>
    </source>
</evidence>
<comment type="caution">
    <text evidence="14">The sequence shown here is derived from an EMBL/GenBank/DDBJ whole genome shotgun (WGS) entry which is preliminary data.</text>
</comment>
<comment type="catalytic activity">
    <reaction evidence="12">
        <text>a 1,2-diacyl-sn-glycero-3-phospho-L-serine + H(+) = a 1,2-diacyl-sn-glycero-3-phosphoethanolamine + CO2</text>
        <dbReference type="Rhea" id="RHEA:20828"/>
        <dbReference type="ChEBI" id="CHEBI:15378"/>
        <dbReference type="ChEBI" id="CHEBI:16526"/>
        <dbReference type="ChEBI" id="CHEBI:57262"/>
        <dbReference type="ChEBI" id="CHEBI:64612"/>
        <dbReference type="EC" id="4.1.1.65"/>
    </reaction>
</comment>
<reference evidence="14 15" key="1">
    <citation type="journal article" date="2021" name="Syst. Appl. Microbiol.">
        <title>Pseudomonas lalucatii sp. nov. isolated from Vallgornera, a karstic cave in Mallorca, Western Mediterranean.</title>
        <authorList>
            <person name="Busquets A."/>
            <person name="Mulet M."/>
            <person name="Gomila M."/>
            <person name="Garcia-Valdes E."/>
        </authorList>
    </citation>
    <scope>NUCLEOTIDE SEQUENCE [LARGE SCALE GENOMIC DNA]</scope>
    <source>
        <strain evidence="14 15">R1b54</strain>
    </source>
</reference>
<evidence type="ECO:0000313" key="14">
    <source>
        <dbReference type="EMBL" id="MBS7662230.1"/>
    </source>
</evidence>
<dbReference type="PANTHER" id="PTHR10067">
    <property type="entry name" value="PHOSPHATIDYLSERINE DECARBOXYLASE"/>
    <property type="match status" value="1"/>
</dbReference>
<keyword evidence="9 12" id="KW-0456">Lyase</keyword>
<evidence type="ECO:0000256" key="7">
    <source>
        <dbReference type="ARBA" id="ARBA00023145"/>
    </source>
</evidence>
<evidence type="ECO:0000256" key="4">
    <source>
        <dbReference type="ARBA" id="ARBA00022793"/>
    </source>
</evidence>
<dbReference type="InterPro" id="IPR033178">
    <property type="entry name" value="PSD_type1_pro"/>
</dbReference>